<protein>
    <submittedName>
        <fullName evidence="1">Uncharacterized protein</fullName>
    </submittedName>
</protein>
<gene>
    <name evidence="1" type="ORF">EVAR_89185_1</name>
</gene>
<evidence type="ECO:0000313" key="1">
    <source>
        <dbReference type="EMBL" id="GBP73525.1"/>
    </source>
</evidence>
<dbReference type="AlphaFoldDB" id="A0A4C1YGR0"/>
<proteinExistence type="predicted"/>
<comment type="caution">
    <text evidence="1">The sequence shown here is derived from an EMBL/GenBank/DDBJ whole genome shotgun (WGS) entry which is preliminary data.</text>
</comment>
<name>A0A4C1YGR0_EUMVA</name>
<evidence type="ECO:0000313" key="2">
    <source>
        <dbReference type="Proteomes" id="UP000299102"/>
    </source>
</evidence>
<dbReference type="EMBL" id="BGZK01001177">
    <property type="protein sequence ID" value="GBP73525.1"/>
    <property type="molecule type" value="Genomic_DNA"/>
</dbReference>
<reference evidence="1 2" key="1">
    <citation type="journal article" date="2019" name="Commun. Biol.">
        <title>The bagworm genome reveals a unique fibroin gene that provides high tensile strength.</title>
        <authorList>
            <person name="Kono N."/>
            <person name="Nakamura H."/>
            <person name="Ohtoshi R."/>
            <person name="Tomita M."/>
            <person name="Numata K."/>
            <person name="Arakawa K."/>
        </authorList>
    </citation>
    <scope>NUCLEOTIDE SEQUENCE [LARGE SCALE GENOMIC DNA]</scope>
</reference>
<dbReference type="Proteomes" id="UP000299102">
    <property type="component" value="Unassembled WGS sequence"/>
</dbReference>
<keyword evidence="2" id="KW-1185">Reference proteome</keyword>
<organism evidence="1 2">
    <name type="scientific">Eumeta variegata</name>
    <name type="common">Bagworm moth</name>
    <name type="synonym">Eumeta japonica</name>
    <dbReference type="NCBI Taxonomy" id="151549"/>
    <lineage>
        <taxon>Eukaryota</taxon>
        <taxon>Metazoa</taxon>
        <taxon>Ecdysozoa</taxon>
        <taxon>Arthropoda</taxon>
        <taxon>Hexapoda</taxon>
        <taxon>Insecta</taxon>
        <taxon>Pterygota</taxon>
        <taxon>Neoptera</taxon>
        <taxon>Endopterygota</taxon>
        <taxon>Lepidoptera</taxon>
        <taxon>Glossata</taxon>
        <taxon>Ditrysia</taxon>
        <taxon>Tineoidea</taxon>
        <taxon>Psychidae</taxon>
        <taxon>Oiketicinae</taxon>
        <taxon>Eumeta</taxon>
    </lineage>
</organism>
<sequence length="170" mass="19071">MEPPASPALEAKIEAGVFVGLQFRQIFAYEKFPTLLNRTQKASWNSFKAVVSGFLKNNKAAMYDKSSQGSTRVGRHTRAWWHQPPTLLVARNVGRCTRSITEAKRHEPLPPANRCCSMNSQPFFLSFAVQLSQGNAEFPKVSLQRQRNFRLARVASLVPGAIMWSRGPLP</sequence>
<accession>A0A4C1YGR0</accession>